<dbReference type="InterPro" id="IPR004030">
    <property type="entry name" value="NOS_N"/>
</dbReference>
<evidence type="ECO:0000256" key="1">
    <source>
        <dbReference type="ARBA" id="ARBA00022617"/>
    </source>
</evidence>
<comment type="caution">
    <text evidence="7">The sequence shown here is derived from an EMBL/GenBank/DDBJ whole genome shotgun (WGS) entry which is preliminary data.</text>
</comment>
<evidence type="ECO:0000313" key="7">
    <source>
        <dbReference type="EMBL" id="TQS40489.1"/>
    </source>
</evidence>
<evidence type="ECO:0000313" key="8">
    <source>
        <dbReference type="Proteomes" id="UP000317982"/>
    </source>
</evidence>
<accession>A0A545AGN8</accession>
<gene>
    <name evidence="7" type="ORF">FL583_34695</name>
</gene>
<dbReference type="PANTHER" id="PTHR43410">
    <property type="entry name" value="NITRIC OXIDE SYNTHASE OXYGENASE"/>
    <property type="match status" value="1"/>
</dbReference>
<evidence type="ECO:0000256" key="5">
    <source>
        <dbReference type="SAM" id="MobiDB-lite"/>
    </source>
</evidence>
<protein>
    <recommendedName>
        <fullName evidence="6">Nitric oxide synthase (NOS) domain-containing protein</fullName>
    </recommendedName>
</protein>
<dbReference type="GO" id="GO:0004517">
    <property type="term" value="F:nitric-oxide synthase activity"/>
    <property type="evidence" value="ECO:0007669"/>
    <property type="project" value="InterPro"/>
</dbReference>
<evidence type="ECO:0000256" key="2">
    <source>
        <dbReference type="ARBA" id="ARBA00022723"/>
    </source>
</evidence>
<dbReference type="OrthoDB" id="3398374at2"/>
<feature type="domain" description="Nitric oxide synthase (NOS)" evidence="6">
    <location>
        <begin position="28"/>
        <end position="279"/>
    </location>
</feature>
<dbReference type="Gene3D" id="3.90.440.10">
    <property type="entry name" value="Nitric Oxide Synthase,Heme Domain,Chain A domain 2"/>
    <property type="match status" value="1"/>
</dbReference>
<evidence type="ECO:0000256" key="4">
    <source>
        <dbReference type="ARBA" id="ARBA00023004"/>
    </source>
</evidence>
<dbReference type="InterPro" id="IPR050607">
    <property type="entry name" value="NOS"/>
</dbReference>
<dbReference type="GO" id="GO:0006809">
    <property type="term" value="P:nitric oxide biosynthetic process"/>
    <property type="evidence" value="ECO:0007669"/>
    <property type="project" value="InterPro"/>
</dbReference>
<dbReference type="InterPro" id="IPR036119">
    <property type="entry name" value="NOS_N_sf"/>
</dbReference>
<proteinExistence type="predicted"/>
<dbReference type="Pfam" id="PF02898">
    <property type="entry name" value="NO_synthase"/>
    <property type="match status" value="1"/>
</dbReference>
<keyword evidence="1" id="KW-0349">Heme</keyword>
<dbReference type="EMBL" id="VIRS01000040">
    <property type="protein sequence ID" value="TQS40489.1"/>
    <property type="molecule type" value="Genomic_DNA"/>
</dbReference>
<evidence type="ECO:0000256" key="3">
    <source>
        <dbReference type="ARBA" id="ARBA00023002"/>
    </source>
</evidence>
<dbReference type="InterPro" id="IPR044944">
    <property type="entry name" value="NOS_dom_3"/>
</dbReference>
<keyword evidence="2" id="KW-0479">Metal-binding</keyword>
<dbReference type="PANTHER" id="PTHR43410:SF1">
    <property type="entry name" value="NITRIC OXIDE SYNTHASE"/>
    <property type="match status" value="1"/>
</dbReference>
<keyword evidence="3" id="KW-0560">Oxidoreductase</keyword>
<dbReference type="Proteomes" id="UP000317982">
    <property type="component" value="Unassembled WGS sequence"/>
</dbReference>
<dbReference type="Gene3D" id="3.90.1230.10">
    <property type="entry name" value="Nitric Oxide Synthase, Chain A, domain 3"/>
    <property type="match status" value="1"/>
</dbReference>
<feature type="region of interest" description="Disordered" evidence="5">
    <location>
        <begin position="302"/>
        <end position="337"/>
    </location>
</feature>
<evidence type="ECO:0000259" key="6">
    <source>
        <dbReference type="Pfam" id="PF02898"/>
    </source>
</evidence>
<organism evidence="7 8">
    <name type="scientific">Cryptosporangium phraense</name>
    <dbReference type="NCBI Taxonomy" id="2593070"/>
    <lineage>
        <taxon>Bacteria</taxon>
        <taxon>Bacillati</taxon>
        <taxon>Actinomycetota</taxon>
        <taxon>Actinomycetes</taxon>
        <taxon>Cryptosporangiales</taxon>
        <taxon>Cryptosporangiaceae</taxon>
        <taxon>Cryptosporangium</taxon>
    </lineage>
</organism>
<keyword evidence="4" id="KW-0408">Iron</keyword>
<keyword evidence="8" id="KW-1185">Reference proteome</keyword>
<sequence length="337" mass="36579">MTNGGAEVIDVVAAERGHLAPAVPTIPTTEQLAWAARVAWANADKGIGRLRWRGLHVRDLRGVSDPDAVASGLAEHLRVATRDGKIRSVATVLDPSIEILNDQLVSYAGYRQADGSILGDPYHLELTTLALRAGWPGGRPVDGGRLLPGPFDVLPLLLRVHGGPVIAYELSPERVLEVPLEHPGFAWFAALGLRWYAVPALSRHRLHFTEALAYPVAFSGFYVAFEMACRELADPNRYNVLPMIARCLGREGHPVDGPWLREAARVLQQAILHSFGRAGMVPPTASARLEIYHRYMPRRKPGPRPVYRPIDAPPPSGVTAVPAGLGPSRHGLERAAG</sequence>
<dbReference type="SUPFAM" id="SSF56512">
    <property type="entry name" value="Nitric oxide (NO) synthase oxygenase domain"/>
    <property type="match status" value="1"/>
</dbReference>
<name>A0A545AGN8_9ACTN</name>
<reference evidence="7 8" key="1">
    <citation type="submission" date="2019-07" db="EMBL/GenBank/DDBJ databases">
        <title>Cryptosporangium phraense sp. nov., isolated from plant litter.</title>
        <authorList>
            <person name="Suriyachadkun C."/>
        </authorList>
    </citation>
    <scope>NUCLEOTIDE SEQUENCE [LARGE SCALE GENOMIC DNA]</scope>
    <source>
        <strain evidence="7 8">A-T 5661</strain>
    </source>
</reference>
<dbReference type="AlphaFoldDB" id="A0A545AGN8"/>
<feature type="compositionally biased region" description="Pro residues" evidence="5">
    <location>
        <begin position="303"/>
        <end position="316"/>
    </location>
</feature>
<dbReference type="InterPro" id="IPR044940">
    <property type="entry name" value="NOS_dom_2"/>
</dbReference>
<dbReference type="GO" id="GO:0046872">
    <property type="term" value="F:metal ion binding"/>
    <property type="evidence" value="ECO:0007669"/>
    <property type="project" value="UniProtKB-KW"/>
</dbReference>
<dbReference type="InParanoid" id="A0A545AGN8"/>